<dbReference type="PANTHER" id="PTHR43289">
    <property type="entry name" value="MITOGEN-ACTIVATED PROTEIN KINASE KINASE KINASE 20-RELATED"/>
    <property type="match status" value="1"/>
</dbReference>
<name>Q08ZF7_STIAD</name>
<evidence type="ECO:0000313" key="13">
    <source>
        <dbReference type="EMBL" id="EAU65835.1"/>
    </source>
</evidence>
<dbReference type="InterPro" id="IPR019734">
    <property type="entry name" value="TPR_rpt"/>
</dbReference>
<keyword evidence="6 8" id="KW-0067">ATP-binding</keyword>
<organism evidence="13 15">
    <name type="scientific">Stigmatella aurantiaca (strain DW4/3-1)</name>
    <dbReference type="NCBI Taxonomy" id="378806"/>
    <lineage>
        <taxon>Bacteria</taxon>
        <taxon>Pseudomonadati</taxon>
        <taxon>Myxococcota</taxon>
        <taxon>Myxococcia</taxon>
        <taxon>Myxococcales</taxon>
        <taxon>Cystobacterineae</taxon>
        <taxon>Archangiaceae</taxon>
        <taxon>Stigmatella</taxon>
    </lineage>
</organism>
<evidence type="ECO:0000313" key="15">
    <source>
        <dbReference type="Proteomes" id="UP000032702"/>
    </source>
</evidence>
<feature type="domain" description="Protein kinase" evidence="10">
    <location>
        <begin position="58"/>
        <end position="324"/>
    </location>
</feature>
<dbReference type="GO" id="GO:0004674">
    <property type="term" value="F:protein serine/threonine kinase activity"/>
    <property type="evidence" value="ECO:0007669"/>
    <property type="project" value="UniProtKB-KW"/>
</dbReference>
<keyword evidence="7" id="KW-0802">TPR repeat</keyword>
<feature type="domain" description="J" evidence="11">
    <location>
        <begin position="460"/>
        <end position="530"/>
    </location>
</feature>
<evidence type="ECO:0000256" key="8">
    <source>
        <dbReference type="PROSITE-ProRule" id="PRU10141"/>
    </source>
</evidence>
<dbReference type="Pfam" id="PF00069">
    <property type="entry name" value="Pkinase"/>
    <property type="match status" value="1"/>
</dbReference>
<reference evidence="13 15" key="1">
    <citation type="submission" date="2006-04" db="EMBL/GenBank/DDBJ databases">
        <authorList>
            <person name="Nierman W.C."/>
        </authorList>
    </citation>
    <scope>NUCLEOTIDE SEQUENCE [LARGE SCALE GENOMIC DNA]</scope>
    <source>
        <strain evidence="13 15">DW4/3-1</strain>
    </source>
</reference>
<feature type="region of interest" description="Disordered" evidence="9">
    <location>
        <begin position="25"/>
        <end position="48"/>
    </location>
</feature>
<dbReference type="PROSITE" id="PS00107">
    <property type="entry name" value="PROTEIN_KINASE_ATP"/>
    <property type="match status" value="1"/>
</dbReference>
<dbReference type="InterPro" id="IPR008271">
    <property type="entry name" value="Ser/Thr_kinase_AS"/>
</dbReference>
<dbReference type="eggNOG" id="COG0457">
    <property type="taxonomic scope" value="Bacteria"/>
</dbReference>
<feature type="binding site" evidence="8">
    <location>
        <position position="87"/>
    </location>
    <ligand>
        <name>ATP</name>
        <dbReference type="ChEBI" id="CHEBI:30616"/>
    </ligand>
</feature>
<dbReference type="SUPFAM" id="SSF56112">
    <property type="entry name" value="Protein kinase-like (PK-like)"/>
    <property type="match status" value="1"/>
</dbReference>
<evidence type="ECO:0000259" key="11">
    <source>
        <dbReference type="PROSITE" id="PS50076"/>
    </source>
</evidence>
<dbReference type="InterPro" id="IPR011009">
    <property type="entry name" value="Kinase-like_dom_sf"/>
</dbReference>
<dbReference type="PATRIC" id="fig|378806.16.peg.4910"/>
<evidence type="ECO:0000256" key="9">
    <source>
        <dbReference type="SAM" id="MobiDB-lite"/>
    </source>
</evidence>
<dbReference type="SMART" id="SM00220">
    <property type="entry name" value="S_TKc"/>
    <property type="match status" value="1"/>
</dbReference>
<dbReference type="Gene3D" id="1.25.40.10">
    <property type="entry name" value="Tetratricopeptide repeat domain"/>
    <property type="match status" value="1"/>
</dbReference>
<dbReference type="InterPro" id="IPR017441">
    <property type="entry name" value="Protein_kinase_ATP_BS"/>
</dbReference>
<dbReference type="Gene3D" id="1.10.510.10">
    <property type="entry name" value="Transferase(Phosphotransferase) domain 1"/>
    <property type="match status" value="1"/>
</dbReference>
<dbReference type="OrthoDB" id="5524433at2"/>
<dbReference type="eggNOG" id="COG0515">
    <property type="taxonomic scope" value="Bacteria"/>
</dbReference>
<dbReference type="PROSITE" id="PS50293">
    <property type="entry name" value="TPR_REGION"/>
    <property type="match status" value="1"/>
</dbReference>
<dbReference type="SUPFAM" id="SSF46565">
    <property type="entry name" value="Chaperone J-domain"/>
    <property type="match status" value="1"/>
</dbReference>
<dbReference type="EMBL" id="AAMD01000070">
    <property type="protein sequence ID" value="EAU65835.1"/>
    <property type="molecule type" value="Genomic_DNA"/>
</dbReference>
<evidence type="ECO:0000256" key="5">
    <source>
        <dbReference type="ARBA" id="ARBA00022777"/>
    </source>
</evidence>
<dbReference type="FunFam" id="1.10.510.10:FF:000021">
    <property type="entry name" value="Serine/threonine protein kinase"/>
    <property type="match status" value="1"/>
</dbReference>
<dbReference type="Gene3D" id="3.30.200.20">
    <property type="entry name" value="Phosphorylase Kinase, domain 1"/>
    <property type="match status" value="1"/>
</dbReference>
<evidence type="ECO:0000256" key="4">
    <source>
        <dbReference type="ARBA" id="ARBA00022741"/>
    </source>
</evidence>
<dbReference type="STRING" id="378806.STAUR_7567"/>
<keyword evidence="4 8" id="KW-0547">Nucleotide-binding</keyword>
<evidence type="ECO:0000256" key="7">
    <source>
        <dbReference type="PROSITE-ProRule" id="PRU00339"/>
    </source>
</evidence>
<evidence type="ECO:0000256" key="1">
    <source>
        <dbReference type="ARBA" id="ARBA00012513"/>
    </source>
</evidence>
<evidence type="ECO:0000256" key="6">
    <source>
        <dbReference type="ARBA" id="ARBA00022840"/>
    </source>
</evidence>
<reference evidence="12 14" key="2">
    <citation type="journal article" date="2011" name="Mol. Biol. Evol.">
        <title>Comparative genomic analysis of fruiting body formation in Myxococcales.</title>
        <authorList>
            <person name="Huntley S."/>
            <person name="Hamann N."/>
            <person name="Wegener-Feldbrugge S."/>
            <person name="Treuner-Lange A."/>
            <person name="Kube M."/>
            <person name="Reinhardt R."/>
            <person name="Klages S."/>
            <person name="Muller R."/>
            <person name="Ronning C.M."/>
            <person name="Nierman W.C."/>
            <person name="Sogaard-Andersen L."/>
        </authorList>
    </citation>
    <scope>NUCLEOTIDE SEQUENCE [LARGE SCALE GENOMIC DNA]</scope>
    <source>
        <strain evidence="12 14">DW4/3-1</strain>
    </source>
</reference>
<dbReference type="PROSITE" id="PS00108">
    <property type="entry name" value="PROTEIN_KINASE_ST"/>
    <property type="match status" value="1"/>
</dbReference>
<dbReference type="EMBL" id="CP002271">
    <property type="protein sequence ID" value="ADO75322.1"/>
    <property type="molecule type" value="Genomic_DNA"/>
</dbReference>
<protein>
    <recommendedName>
        <fullName evidence="1">non-specific serine/threonine protein kinase</fullName>
        <ecNumber evidence="1">2.7.11.1</ecNumber>
    </recommendedName>
</protein>
<evidence type="ECO:0000256" key="2">
    <source>
        <dbReference type="ARBA" id="ARBA00022527"/>
    </source>
</evidence>
<evidence type="ECO:0000313" key="12">
    <source>
        <dbReference type="EMBL" id="ADO75322.1"/>
    </source>
</evidence>
<evidence type="ECO:0000259" key="10">
    <source>
        <dbReference type="PROSITE" id="PS50011"/>
    </source>
</evidence>
<keyword evidence="3 13" id="KW-0808">Transferase</keyword>
<dbReference type="AlphaFoldDB" id="Q08ZF7"/>
<dbReference type="PROSITE" id="PS50011">
    <property type="entry name" value="PROTEIN_KINASE_DOM"/>
    <property type="match status" value="1"/>
</dbReference>
<dbReference type="Proteomes" id="UP000032702">
    <property type="component" value="Unassembled WGS sequence"/>
</dbReference>
<dbReference type="CDD" id="cd14014">
    <property type="entry name" value="STKc_PknB_like"/>
    <property type="match status" value="1"/>
</dbReference>
<keyword evidence="14" id="KW-1185">Reference proteome</keyword>
<dbReference type="GO" id="GO:0005524">
    <property type="term" value="F:ATP binding"/>
    <property type="evidence" value="ECO:0007669"/>
    <property type="project" value="UniProtKB-UniRule"/>
</dbReference>
<sequence length="626" mass="67370">MQVPALHCSCETPHPDRAQCPTLIREPGQGVDTDWEAGASPSSGTDAEALTGQSFGSFRIVRELGRGGMGSVWLAEHGLIQKRVAVKVLHAHLVRDSRLVERFLSEARTLTRVQHPNVVSLFDVNLREGRPYLVMEYLEGQSLAAFAQGPLAPALAVELLSQVCDALGAAHAHGIVHRDIKPANVFLVPTAQGGHRVKLLDFGIAKLLSAAPEERMSTQSGTLLGTPEFMAPEQCGGEPVDGRADLYAAGVLGYQLVTGQLPFTGNHPAEMLLAHLMKPPPLAHEACAAVPVALSRVLERAMAKRPEDRFASAAALREALQATVRPAPPPSALTVQVLVKGASAPRKLRGERVGRLGLFLHAEGDLPPLREDVTLRLELAGGELACTGQVVRHVSAEQAQAWRMAPGFGIELSDTPAGLLQRFERLLAGESRTGPAPASPGASQEARAEAVLRGFQGGADHYAVLGVAKDAPGEGIRRRAREARAVLEPLREQPLSPALRARVEQALARMGEALHTLGHLERRAEYDASLRNLEGLLRCLSEGLTLTALEQCRARFLSRHRVPQGRATLHFATGLAFAAQGELHQALEAYEQALRVDPLDWKSLHRWRLLRAQLRGTPSPTAGASR</sequence>
<dbReference type="InterPro" id="IPR000719">
    <property type="entry name" value="Prot_kinase_dom"/>
</dbReference>
<dbReference type="PROSITE" id="PS50005">
    <property type="entry name" value="TPR"/>
    <property type="match status" value="1"/>
</dbReference>
<dbReference type="InterPro" id="IPR011990">
    <property type="entry name" value="TPR-like_helical_dom_sf"/>
</dbReference>
<keyword evidence="5 13" id="KW-0418">Kinase</keyword>
<dbReference type="KEGG" id="sur:STAUR_7567"/>
<dbReference type="Proteomes" id="UP000001351">
    <property type="component" value="Chromosome"/>
</dbReference>
<dbReference type="Gene3D" id="2.40.10.220">
    <property type="entry name" value="predicted glycosyltransferase like domains"/>
    <property type="match status" value="1"/>
</dbReference>
<evidence type="ECO:0000256" key="3">
    <source>
        <dbReference type="ARBA" id="ARBA00022679"/>
    </source>
</evidence>
<dbReference type="PANTHER" id="PTHR43289:SF6">
    <property type="entry name" value="SERINE_THREONINE-PROTEIN KINASE NEKL-3"/>
    <property type="match status" value="1"/>
</dbReference>
<dbReference type="InterPro" id="IPR001623">
    <property type="entry name" value="DnaJ_domain"/>
</dbReference>
<dbReference type="HOGENOM" id="CLU_009977_0_0_7"/>
<dbReference type="SMART" id="SM00028">
    <property type="entry name" value="TPR"/>
    <property type="match status" value="1"/>
</dbReference>
<proteinExistence type="predicted"/>
<accession>Q08ZF7</accession>
<feature type="repeat" description="TPR" evidence="7">
    <location>
        <begin position="567"/>
        <end position="600"/>
    </location>
</feature>
<dbReference type="SUPFAM" id="SSF48452">
    <property type="entry name" value="TPR-like"/>
    <property type="match status" value="1"/>
</dbReference>
<dbReference type="InterPro" id="IPR036869">
    <property type="entry name" value="J_dom_sf"/>
</dbReference>
<keyword evidence="2" id="KW-0723">Serine/threonine-protein kinase</keyword>
<evidence type="ECO:0000313" key="14">
    <source>
        <dbReference type="Proteomes" id="UP000001351"/>
    </source>
</evidence>
<dbReference type="EC" id="2.7.11.1" evidence="1"/>
<dbReference type="PROSITE" id="PS50076">
    <property type="entry name" value="DNAJ_2"/>
    <property type="match status" value="1"/>
</dbReference>
<gene>
    <name evidence="12" type="ordered locus">STAUR_7567</name>
    <name evidence="13" type="ORF">STIAU_5685</name>
</gene>